<dbReference type="SMART" id="SM00248">
    <property type="entry name" value="ANK"/>
    <property type="match status" value="3"/>
</dbReference>
<dbReference type="EMBL" id="MCFH01000004">
    <property type="protein sequence ID" value="ORX58495.1"/>
    <property type="molecule type" value="Genomic_DNA"/>
</dbReference>
<protein>
    <submittedName>
        <fullName evidence="3">Uncharacterized protein</fullName>
    </submittedName>
</protein>
<evidence type="ECO:0000256" key="1">
    <source>
        <dbReference type="ARBA" id="ARBA00022737"/>
    </source>
</evidence>
<keyword evidence="4" id="KW-1185">Reference proteome</keyword>
<dbReference type="PANTHER" id="PTHR24198:SF165">
    <property type="entry name" value="ANKYRIN REPEAT-CONTAINING PROTEIN-RELATED"/>
    <property type="match status" value="1"/>
</dbReference>
<reference evidence="3 4" key="1">
    <citation type="submission" date="2016-08" db="EMBL/GenBank/DDBJ databases">
        <title>Genomes of anaerobic fungi encode conserved fungal cellulosomes for biomass hydrolysis.</title>
        <authorList>
            <consortium name="DOE Joint Genome Institute"/>
            <person name="Haitjema C.H."/>
            <person name="Gilmore S.P."/>
            <person name="Henske J.K."/>
            <person name="Solomon K.V."/>
            <person name="De Groot R."/>
            <person name="Kuo A."/>
            <person name="Mondo S.J."/>
            <person name="Salamov A.A."/>
            <person name="Labutti K."/>
            <person name="Zhao Z."/>
            <person name="Chiniquy J."/>
            <person name="Barry K."/>
            <person name="Brewer H.M."/>
            <person name="Purvine S.O."/>
            <person name="Wright A.T."/>
            <person name="Boxma B."/>
            <person name="Van Alen T."/>
            <person name="Hackstein J.H."/>
            <person name="Baker S.E."/>
            <person name="Grigoriev I.V."/>
            <person name="O'Malley M.A."/>
        </authorList>
    </citation>
    <scope>NUCLEOTIDE SEQUENCE [LARGE SCALE GENOMIC DNA]</scope>
    <source>
        <strain evidence="4">finn</strain>
    </source>
</reference>
<gene>
    <name evidence="3" type="ORF">BCR36DRAFT_409003</name>
</gene>
<dbReference type="InterPro" id="IPR002110">
    <property type="entry name" value="Ankyrin_rpt"/>
</dbReference>
<name>A0A1Y1VKC6_9FUNG</name>
<evidence type="ECO:0000256" key="2">
    <source>
        <dbReference type="ARBA" id="ARBA00023043"/>
    </source>
</evidence>
<dbReference type="OrthoDB" id="539213at2759"/>
<dbReference type="Pfam" id="PF12796">
    <property type="entry name" value="Ank_2"/>
    <property type="match status" value="1"/>
</dbReference>
<accession>A0A1Y1VKC6</accession>
<reference evidence="3 4" key="2">
    <citation type="submission" date="2016-08" db="EMBL/GenBank/DDBJ databases">
        <title>Pervasive Adenine N6-methylation of Active Genes in Fungi.</title>
        <authorList>
            <consortium name="DOE Joint Genome Institute"/>
            <person name="Mondo S.J."/>
            <person name="Dannebaum R.O."/>
            <person name="Kuo R.C."/>
            <person name="Labutti K."/>
            <person name="Haridas S."/>
            <person name="Kuo A."/>
            <person name="Salamov A."/>
            <person name="Ahrendt S.R."/>
            <person name="Lipzen A."/>
            <person name="Sullivan W."/>
            <person name="Andreopoulos W.B."/>
            <person name="Clum A."/>
            <person name="Lindquist E."/>
            <person name="Daum C."/>
            <person name="Ramamoorthy G.K."/>
            <person name="Gryganskyi A."/>
            <person name="Culley D."/>
            <person name="Magnuson J.K."/>
            <person name="James T.Y."/>
            <person name="O'Malley M.A."/>
            <person name="Stajich J.E."/>
            <person name="Spatafora J.W."/>
            <person name="Visel A."/>
            <person name="Grigoriev I.V."/>
        </authorList>
    </citation>
    <scope>NUCLEOTIDE SEQUENCE [LARGE SCALE GENOMIC DNA]</scope>
    <source>
        <strain evidence="4">finn</strain>
    </source>
</reference>
<dbReference type="STRING" id="1754191.A0A1Y1VKC6"/>
<keyword evidence="2" id="KW-0040">ANK repeat</keyword>
<dbReference type="AlphaFoldDB" id="A0A1Y1VKC6"/>
<keyword evidence="1" id="KW-0677">Repeat</keyword>
<sequence>MSSIALSNTSVIRRKTSFYHLPNELVCKVFEYTNELTLLFTCKRYYYLWKYSSLMKALYLYQNSNKDDKKQNFTFQSILKYNFLNEQVVEILERWFLSKYSWNDMKNIYSTCHLPKWLLKKPSLNFIKFLMDKGVSSSEPANRPLILACKKHNVELVKMLLAVGVNPRQYNDGPLLVATKKKYNDIVLLLLQHYTNTKASKDGINNALNIAIRQKNKALVSIFVKYGGIPKIELLKKMR</sequence>
<comment type="caution">
    <text evidence="3">The sequence shown here is derived from an EMBL/GenBank/DDBJ whole genome shotgun (WGS) entry which is preliminary data.</text>
</comment>
<evidence type="ECO:0000313" key="3">
    <source>
        <dbReference type="EMBL" id="ORX58495.1"/>
    </source>
</evidence>
<dbReference type="Gene3D" id="1.25.40.20">
    <property type="entry name" value="Ankyrin repeat-containing domain"/>
    <property type="match status" value="1"/>
</dbReference>
<dbReference type="PANTHER" id="PTHR24198">
    <property type="entry name" value="ANKYRIN REPEAT AND PROTEIN KINASE DOMAIN-CONTAINING PROTEIN"/>
    <property type="match status" value="1"/>
</dbReference>
<dbReference type="Proteomes" id="UP000193719">
    <property type="component" value="Unassembled WGS sequence"/>
</dbReference>
<dbReference type="InterPro" id="IPR036770">
    <property type="entry name" value="Ankyrin_rpt-contain_sf"/>
</dbReference>
<proteinExistence type="predicted"/>
<organism evidence="3 4">
    <name type="scientific">Piromyces finnis</name>
    <dbReference type="NCBI Taxonomy" id="1754191"/>
    <lineage>
        <taxon>Eukaryota</taxon>
        <taxon>Fungi</taxon>
        <taxon>Fungi incertae sedis</taxon>
        <taxon>Chytridiomycota</taxon>
        <taxon>Chytridiomycota incertae sedis</taxon>
        <taxon>Neocallimastigomycetes</taxon>
        <taxon>Neocallimastigales</taxon>
        <taxon>Neocallimastigaceae</taxon>
        <taxon>Piromyces</taxon>
    </lineage>
</organism>
<evidence type="ECO:0000313" key="4">
    <source>
        <dbReference type="Proteomes" id="UP000193719"/>
    </source>
</evidence>
<dbReference type="SUPFAM" id="SSF48403">
    <property type="entry name" value="Ankyrin repeat"/>
    <property type="match status" value="1"/>
</dbReference>